<accession>A0A919Q800</accession>
<evidence type="ECO:0000313" key="1">
    <source>
        <dbReference type="EMBL" id="GIH23226.1"/>
    </source>
</evidence>
<dbReference type="Proteomes" id="UP000640052">
    <property type="component" value="Unassembled WGS sequence"/>
</dbReference>
<dbReference type="EMBL" id="BOOA01000009">
    <property type="protein sequence ID" value="GIH23226.1"/>
    <property type="molecule type" value="Genomic_DNA"/>
</dbReference>
<keyword evidence="2" id="KW-1185">Reference proteome</keyword>
<comment type="caution">
    <text evidence="1">The sequence shown here is derived from an EMBL/GenBank/DDBJ whole genome shotgun (WGS) entry which is preliminary data.</text>
</comment>
<dbReference type="RefSeq" id="WP_204040045.1">
    <property type="nucleotide sequence ID" value="NZ_BOOA01000009.1"/>
</dbReference>
<proteinExistence type="predicted"/>
<name>A0A919Q800_9ACTN</name>
<evidence type="ECO:0000313" key="2">
    <source>
        <dbReference type="Proteomes" id="UP000640052"/>
    </source>
</evidence>
<gene>
    <name evidence="1" type="ORF">Aph01nite_15360</name>
</gene>
<protein>
    <submittedName>
        <fullName evidence="1">Uncharacterized protein</fullName>
    </submittedName>
</protein>
<reference evidence="1" key="1">
    <citation type="submission" date="2021-01" db="EMBL/GenBank/DDBJ databases">
        <title>Whole genome shotgun sequence of Acrocarpospora phusangensis NBRC 108782.</title>
        <authorList>
            <person name="Komaki H."/>
            <person name="Tamura T."/>
        </authorList>
    </citation>
    <scope>NUCLEOTIDE SEQUENCE</scope>
    <source>
        <strain evidence="1">NBRC 108782</strain>
    </source>
</reference>
<organism evidence="1 2">
    <name type="scientific">Acrocarpospora phusangensis</name>
    <dbReference type="NCBI Taxonomy" id="1070424"/>
    <lineage>
        <taxon>Bacteria</taxon>
        <taxon>Bacillati</taxon>
        <taxon>Actinomycetota</taxon>
        <taxon>Actinomycetes</taxon>
        <taxon>Streptosporangiales</taxon>
        <taxon>Streptosporangiaceae</taxon>
        <taxon>Acrocarpospora</taxon>
    </lineage>
</organism>
<sequence>MSITVLAFGAISPGPAHAGTHCQQHGNLANTWVENRCTTDYSWEAFNYQTAAICADEISGENRYWDYGNIYNSRTNPGWSRAECGWGYVISDHYLNTWP</sequence>
<dbReference type="AlphaFoldDB" id="A0A919Q800"/>